<dbReference type="PANTHER" id="PTHR44366:SF1">
    <property type="entry name" value="UDP-N-ACETYLGLUCOSAMINE--PEPTIDE N-ACETYLGLUCOSAMINYLTRANSFERASE 110 KDA SUBUNIT"/>
    <property type="match status" value="1"/>
</dbReference>
<dbReference type="GeneID" id="17285968"/>
<evidence type="ECO:0000313" key="11">
    <source>
        <dbReference type="Proteomes" id="UP000013827"/>
    </source>
</evidence>
<comment type="pathway">
    <text evidence="1">Protein modification; protein glycosylation.</text>
</comment>
<keyword evidence="6" id="KW-0677">Repeat</keyword>
<evidence type="ECO:0000256" key="4">
    <source>
        <dbReference type="ARBA" id="ARBA00022676"/>
    </source>
</evidence>
<dbReference type="Gene3D" id="1.25.40.10">
    <property type="entry name" value="Tetratricopeptide repeat domain"/>
    <property type="match status" value="3"/>
</dbReference>
<keyword evidence="7 8" id="KW-0802">TPR repeat</keyword>
<evidence type="ECO:0000256" key="1">
    <source>
        <dbReference type="ARBA" id="ARBA00004922"/>
    </source>
</evidence>
<dbReference type="Pfam" id="PF13844">
    <property type="entry name" value="Glyco_transf_41"/>
    <property type="match status" value="2"/>
</dbReference>
<name>A0A0D3KY62_EMIH1</name>
<evidence type="ECO:0000256" key="6">
    <source>
        <dbReference type="ARBA" id="ARBA00022737"/>
    </source>
</evidence>
<dbReference type="GO" id="GO:0097363">
    <property type="term" value="F:protein O-acetylglucosaminyltransferase activity"/>
    <property type="evidence" value="ECO:0007669"/>
    <property type="project" value="UniProtKB-EC"/>
</dbReference>
<dbReference type="OMA" id="ANAWNNI"/>
<dbReference type="HOGENOM" id="CLU_001721_5_2_1"/>
<comment type="similarity">
    <text evidence="2">Belongs to the glycosyltransferase 41 family. O-GlcNAc transferase subfamily.</text>
</comment>
<evidence type="ECO:0000259" key="9">
    <source>
        <dbReference type="Pfam" id="PF13844"/>
    </source>
</evidence>
<dbReference type="PROSITE" id="PS50005">
    <property type="entry name" value="TPR"/>
    <property type="match status" value="2"/>
</dbReference>
<evidence type="ECO:0000256" key="7">
    <source>
        <dbReference type="ARBA" id="ARBA00022803"/>
    </source>
</evidence>
<evidence type="ECO:0000256" key="5">
    <source>
        <dbReference type="ARBA" id="ARBA00022679"/>
    </source>
</evidence>
<keyword evidence="5" id="KW-0808">Transferase</keyword>
<evidence type="ECO:0000256" key="2">
    <source>
        <dbReference type="ARBA" id="ARBA00005386"/>
    </source>
</evidence>
<feature type="domain" description="O-GlcNAc transferase C-terminal" evidence="9">
    <location>
        <begin position="619"/>
        <end position="749"/>
    </location>
</feature>
<dbReference type="InterPro" id="IPR011990">
    <property type="entry name" value="TPR-like_helical_dom_sf"/>
</dbReference>
<dbReference type="InterPro" id="IPR019734">
    <property type="entry name" value="TPR_rpt"/>
</dbReference>
<dbReference type="KEGG" id="ehx:EMIHUDRAFT_466456"/>
<dbReference type="SUPFAM" id="SSF48452">
    <property type="entry name" value="TPR-like"/>
    <property type="match status" value="2"/>
</dbReference>
<dbReference type="AlphaFoldDB" id="A0A0D3KY62"/>
<organism evidence="10 11">
    <name type="scientific">Emiliania huxleyi (strain CCMP1516)</name>
    <dbReference type="NCBI Taxonomy" id="280463"/>
    <lineage>
        <taxon>Eukaryota</taxon>
        <taxon>Haptista</taxon>
        <taxon>Haptophyta</taxon>
        <taxon>Prymnesiophyceae</taxon>
        <taxon>Isochrysidales</taxon>
        <taxon>Noelaerhabdaceae</taxon>
        <taxon>Emiliania</taxon>
    </lineage>
</organism>
<reference evidence="10" key="2">
    <citation type="submission" date="2024-10" db="UniProtKB">
        <authorList>
            <consortium name="EnsemblProtists"/>
        </authorList>
    </citation>
    <scope>IDENTIFICATION</scope>
</reference>
<dbReference type="EnsemblProtists" id="EOD40697">
    <property type="protein sequence ID" value="EOD40697"/>
    <property type="gene ID" value="EMIHUDRAFT_466456"/>
</dbReference>
<reference evidence="11" key="1">
    <citation type="journal article" date="2013" name="Nature">
        <title>Pan genome of the phytoplankton Emiliania underpins its global distribution.</title>
        <authorList>
            <person name="Read B.A."/>
            <person name="Kegel J."/>
            <person name="Klute M.J."/>
            <person name="Kuo A."/>
            <person name="Lefebvre S.C."/>
            <person name="Maumus F."/>
            <person name="Mayer C."/>
            <person name="Miller J."/>
            <person name="Monier A."/>
            <person name="Salamov A."/>
            <person name="Young J."/>
            <person name="Aguilar M."/>
            <person name="Claverie J.M."/>
            <person name="Frickenhaus S."/>
            <person name="Gonzalez K."/>
            <person name="Herman E.K."/>
            <person name="Lin Y.C."/>
            <person name="Napier J."/>
            <person name="Ogata H."/>
            <person name="Sarno A.F."/>
            <person name="Shmutz J."/>
            <person name="Schroeder D."/>
            <person name="de Vargas C."/>
            <person name="Verret F."/>
            <person name="von Dassow P."/>
            <person name="Valentin K."/>
            <person name="Van de Peer Y."/>
            <person name="Wheeler G."/>
            <person name="Dacks J.B."/>
            <person name="Delwiche C.F."/>
            <person name="Dyhrman S.T."/>
            <person name="Glockner G."/>
            <person name="John U."/>
            <person name="Richards T."/>
            <person name="Worden A.Z."/>
            <person name="Zhang X."/>
            <person name="Grigoriev I.V."/>
            <person name="Allen A.E."/>
            <person name="Bidle K."/>
            <person name="Borodovsky M."/>
            <person name="Bowler C."/>
            <person name="Brownlee C."/>
            <person name="Cock J.M."/>
            <person name="Elias M."/>
            <person name="Gladyshev V.N."/>
            <person name="Groth M."/>
            <person name="Guda C."/>
            <person name="Hadaegh A."/>
            <person name="Iglesias-Rodriguez M.D."/>
            <person name="Jenkins J."/>
            <person name="Jones B.M."/>
            <person name="Lawson T."/>
            <person name="Leese F."/>
            <person name="Lindquist E."/>
            <person name="Lobanov A."/>
            <person name="Lomsadze A."/>
            <person name="Malik S.B."/>
            <person name="Marsh M.E."/>
            <person name="Mackinder L."/>
            <person name="Mock T."/>
            <person name="Mueller-Roeber B."/>
            <person name="Pagarete A."/>
            <person name="Parker M."/>
            <person name="Probert I."/>
            <person name="Quesneville H."/>
            <person name="Raines C."/>
            <person name="Rensing S.A."/>
            <person name="Riano-Pachon D.M."/>
            <person name="Richier S."/>
            <person name="Rokitta S."/>
            <person name="Shiraiwa Y."/>
            <person name="Soanes D.M."/>
            <person name="van der Giezen M."/>
            <person name="Wahlund T.M."/>
            <person name="Williams B."/>
            <person name="Wilson W."/>
            <person name="Wolfe G."/>
            <person name="Wurch L.L."/>
        </authorList>
    </citation>
    <scope>NUCLEOTIDE SEQUENCE</scope>
</reference>
<feature type="repeat" description="TPR" evidence="8">
    <location>
        <begin position="201"/>
        <end position="234"/>
    </location>
</feature>
<dbReference type="SMART" id="SM00028">
    <property type="entry name" value="TPR"/>
    <property type="match status" value="4"/>
</dbReference>
<dbReference type="InterPro" id="IPR029489">
    <property type="entry name" value="OGT/SEC/SPY_C"/>
</dbReference>
<dbReference type="GO" id="GO:0006493">
    <property type="term" value="P:protein O-linked glycosylation"/>
    <property type="evidence" value="ECO:0007669"/>
    <property type="project" value="InterPro"/>
</dbReference>
<proteinExistence type="inferred from homology"/>
<dbReference type="eggNOG" id="KOG4626">
    <property type="taxonomic scope" value="Eukaryota"/>
</dbReference>
<dbReference type="Pfam" id="PF13432">
    <property type="entry name" value="TPR_16"/>
    <property type="match status" value="2"/>
</dbReference>
<feature type="repeat" description="TPR" evidence="8">
    <location>
        <begin position="115"/>
        <end position="148"/>
    </location>
</feature>
<evidence type="ECO:0000256" key="8">
    <source>
        <dbReference type="PROSITE-ProRule" id="PRU00339"/>
    </source>
</evidence>
<keyword evidence="11" id="KW-1185">Reference proteome</keyword>
<evidence type="ECO:0000256" key="3">
    <source>
        <dbReference type="ARBA" id="ARBA00011970"/>
    </source>
</evidence>
<dbReference type="EC" id="2.4.1.255" evidence="3"/>
<dbReference type="InterPro" id="IPR037919">
    <property type="entry name" value="OGT"/>
</dbReference>
<dbReference type="Gene3D" id="3.40.50.2000">
    <property type="entry name" value="Glycogen Phosphorylase B"/>
    <property type="match status" value="1"/>
</dbReference>
<dbReference type="RefSeq" id="XP_005793126.1">
    <property type="nucleotide sequence ID" value="XM_005793069.1"/>
</dbReference>
<protein>
    <recommendedName>
        <fullName evidence="3">protein O-GlcNAc transferase</fullName>
        <ecNumber evidence="3">2.4.1.255</ecNumber>
    </recommendedName>
</protein>
<keyword evidence="4" id="KW-0328">Glycosyltransferase</keyword>
<accession>A0A0D3KY62</accession>
<dbReference type="Gene3D" id="3.40.50.11380">
    <property type="match status" value="1"/>
</dbReference>
<dbReference type="Proteomes" id="UP000013827">
    <property type="component" value="Unassembled WGS sequence"/>
</dbReference>
<feature type="domain" description="O-GlcNAc transferase C-terminal" evidence="9">
    <location>
        <begin position="347"/>
        <end position="573"/>
    </location>
</feature>
<dbReference type="PaxDb" id="2903-EOD40697"/>
<dbReference type="PANTHER" id="PTHR44366">
    <property type="entry name" value="UDP-N-ACETYLGLUCOSAMINE--PEPTIDE N-ACETYLGLUCOSAMINYLTRANSFERASE 110 KDA SUBUNIT"/>
    <property type="match status" value="1"/>
</dbReference>
<dbReference type="STRING" id="2903.R1DZX7"/>
<evidence type="ECO:0000313" key="10">
    <source>
        <dbReference type="EnsemblProtists" id="EOD40697"/>
    </source>
</evidence>
<sequence>MPCDRRSSVPGDLSRRGWELTEAGDADAALACHREATGLPGAGGRTWFHRARSEQRFGHDAAARSSFGRSLTASLPPAEAKEAHFQLGKLQRDAGLLAEAEASYRAVLAIDPLLAGAHILLGVVLRELGRLEESVEAYGEGLRLNPSVAAAHYNRGQALLSLRRPAEAADGFRAALRADSAFSLAQEALGGALPRLGVGCARLHHSLGKAHYLRGRRQEAAAAHAAALALDPSFAYAHNDLGNAHHHCAEAACSQLQAHSNLGTALKGLGRHAEATAHTRATRRSPCGAVRGMACSLSRQAAASYSAAIRLKPHLCEAHKNLGAALTELGRPRDAALYDLLDGQQFLCDWRGREARLRELERHLDEWHSRGRLGAGPTERLHAGLAPFHTLVWPVSDKTRRRVALSRARRDVEAAEAAPLVPPLRWGGGGGGGGHGGGGGGGILRLGFLSSDFGPHPVVCLALDLPERQHAGTAERRAIAAAAHAFFDLTRLTDAEAARAIDGLRLHVLVNLVGHTAGARHALTHYRPAPMHYALLDAAAAPPPLAAAEFTERMAYFPFSHFVAAHARRYAHAPHASRLAHPWPAGEWPAGEEERATWSPALRRASLWLSRVSVRRGWAEHAEQSLRAQAAAHGVTGRLGFVPKLPEADFIPARSLADLMVDNRWYNAHTTGADSLWAGVPAVALQGRGLASRASGSFLAALGLGYTVAPSWKAYEDLICSLASTPERLQLLRRRLLDARSDAPFFDLEGLARAQERLVHGMWRAHEASPASGPKMHIIAARART</sequence>